<dbReference type="InterPro" id="IPR050951">
    <property type="entry name" value="Retrovirus_Pol_polyprotein"/>
</dbReference>
<evidence type="ECO:0000313" key="4">
    <source>
        <dbReference type="EMBL" id="KAA3480223.1"/>
    </source>
</evidence>
<gene>
    <name evidence="4" type="ORF">EPI10_020673</name>
</gene>
<keyword evidence="1" id="KW-0511">Multifunctional enzyme</keyword>
<dbReference type="Pfam" id="PF17919">
    <property type="entry name" value="RT_RNaseH_2"/>
    <property type="match status" value="1"/>
</dbReference>
<proteinExistence type="predicted"/>
<dbReference type="PANTHER" id="PTHR37984:SF5">
    <property type="entry name" value="PROTEIN NYNRIN-LIKE"/>
    <property type="match status" value="1"/>
</dbReference>
<dbReference type="PANTHER" id="PTHR37984">
    <property type="entry name" value="PROTEIN CBG26694"/>
    <property type="match status" value="1"/>
</dbReference>
<feature type="coiled-coil region" evidence="2">
    <location>
        <begin position="27"/>
        <end position="54"/>
    </location>
</feature>
<dbReference type="FunFam" id="3.30.70.270:FF:000020">
    <property type="entry name" value="Transposon Tf2-6 polyprotein-like Protein"/>
    <property type="match status" value="1"/>
</dbReference>
<evidence type="ECO:0000259" key="3">
    <source>
        <dbReference type="Pfam" id="PF17919"/>
    </source>
</evidence>
<name>A0A5B6WFM1_9ROSI</name>
<dbReference type="InterPro" id="IPR043128">
    <property type="entry name" value="Rev_trsase/Diguanyl_cyclase"/>
</dbReference>
<dbReference type="InterPro" id="IPR043502">
    <property type="entry name" value="DNA/RNA_pol_sf"/>
</dbReference>
<dbReference type="EMBL" id="SMMG02000003">
    <property type="protein sequence ID" value="KAA3480223.1"/>
    <property type="molecule type" value="Genomic_DNA"/>
</dbReference>
<comment type="caution">
    <text evidence="4">The sequence shown here is derived from an EMBL/GenBank/DDBJ whole genome shotgun (WGS) entry which is preliminary data.</text>
</comment>
<dbReference type="InterPro" id="IPR041577">
    <property type="entry name" value="RT_RNaseH_2"/>
</dbReference>
<evidence type="ECO:0000256" key="1">
    <source>
        <dbReference type="ARBA" id="ARBA00023268"/>
    </source>
</evidence>
<dbReference type="Proteomes" id="UP000325315">
    <property type="component" value="Unassembled WGS sequence"/>
</dbReference>
<dbReference type="AlphaFoldDB" id="A0A5B6WFM1"/>
<dbReference type="GO" id="GO:0003824">
    <property type="term" value="F:catalytic activity"/>
    <property type="evidence" value="ECO:0007669"/>
    <property type="project" value="UniProtKB-KW"/>
</dbReference>
<evidence type="ECO:0000313" key="5">
    <source>
        <dbReference type="Proteomes" id="UP000325315"/>
    </source>
</evidence>
<protein>
    <submittedName>
        <fullName evidence="4">Retrovirus-related Pol polyprotein from transposon 17.6</fullName>
    </submittedName>
</protein>
<reference evidence="5" key="1">
    <citation type="journal article" date="2019" name="Plant Biotechnol. J.">
        <title>Genome sequencing of the Australian wild diploid species Gossypium australe highlights disease resistance and delayed gland morphogenesis.</title>
        <authorList>
            <person name="Cai Y."/>
            <person name="Cai X."/>
            <person name="Wang Q."/>
            <person name="Wang P."/>
            <person name="Zhang Y."/>
            <person name="Cai C."/>
            <person name="Xu Y."/>
            <person name="Wang K."/>
            <person name="Zhou Z."/>
            <person name="Wang C."/>
            <person name="Geng S."/>
            <person name="Li B."/>
            <person name="Dong Q."/>
            <person name="Hou Y."/>
            <person name="Wang H."/>
            <person name="Ai P."/>
            <person name="Liu Z."/>
            <person name="Yi F."/>
            <person name="Sun M."/>
            <person name="An G."/>
            <person name="Cheng J."/>
            <person name="Zhang Y."/>
            <person name="Shi Q."/>
            <person name="Xie Y."/>
            <person name="Shi X."/>
            <person name="Chang Y."/>
            <person name="Huang F."/>
            <person name="Chen Y."/>
            <person name="Hong S."/>
            <person name="Mi L."/>
            <person name="Sun Q."/>
            <person name="Zhang L."/>
            <person name="Zhou B."/>
            <person name="Peng R."/>
            <person name="Zhang X."/>
            <person name="Liu F."/>
        </authorList>
    </citation>
    <scope>NUCLEOTIDE SEQUENCE [LARGE SCALE GENOMIC DNA]</scope>
    <source>
        <strain evidence="5">cv. PA1801</strain>
    </source>
</reference>
<dbReference type="Gene3D" id="3.30.70.270">
    <property type="match status" value="2"/>
</dbReference>
<sequence>MKCMTVIFVNMLQEGLDVFIDDLSVYRDSFQECLDNLEKVLKRCEETNMVLNWEKRHFMVKGLVLGHQIFGKGLEVDKAKIEVIKHLLNPMNVKCVRNFLGHAGFYQRFIEEFAHISKPLNQLLKKDTSSVFDQSCVRAFEVIKKTSICSYNHYPKLVGTFYYYVDYVVGAILRQKWNNLFRAIHYASKTLIFAQSSYTTIKKDMLVVVFSLKKFDRT</sequence>
<keyword evidence="5" id="KW-1185">Reference proteome</keyword>
<feature type="domain" description="Reverse transcriptase/retrotransposon-derived protein RNase H-like" evidence="3">
    <location>
        <begin position="153"/>
        <end position="216"/>
    </location>
</feature>
<dbReference type="SUPFAM" id="SSF56672">
    <property type="entry name" value="DNA/RNA polymerases"/>
    <property type="match status" value="1"/>
</dbReference>
<organism evidence="4 5">
    <name type="scientific">Gossypium australe</name>
    <dbReference type="NCBI Taxonomy" id="47621"/>
    <lineage>
        <taxon>Eukaryota</taxon>
        <taxon>Viridiplantae</taxon>
        <taxon>Streptophyta</taxon>
        <taxon>Embryophyta</taxon>
        <taxon>Tracheophyta</taxon>
        <taxon>Spermatophyta</taxon>
        <taxon>Magnoliopsida</taxon>
        <taxon>eudicotyledons</taxon>
        <taxon>Gunneridae</taxon>
        <taxon>Pentapetalae</taxon>
        <taxon>rosids</taxon>
        <taxon>malvids</taxon>
        <taxon>Malvales</taxon>
        <taxon>Malvaceae</taxon>
        <taxon>Malvoideae</taxon>
        <taxon>Gossypium</taxon>
    </lineage>
</organism>
<evidence type="ECO:0000256" key="2">
    <source>
        <dbReference type="SAM" id="Coils"/>
    </source>
</evidence>
<keyword evidence="2" id="KW-0175">Coiled coil</keyword>
<dbReference type="OrthoDB" id="427924at2759"/>
<accession>A0A5B6WFM1</accession>